<dbReference type="OrthoDB" id="6493944at2759"/>
<dbReference type="InterPro" id="IPR031312">
    <property type="entry name" value="Na/sul_symport_CS"/>
</dbReference>
<keyword evidence="5 7" id="KW-1133">Transmembrane helix</keyword>
<feature type="transmembrane region" description="Helical" evidence="7">
    <location>
        <begin position="175"/>
        <end position="192"/>
    </location>
</feature>
<feature type="transmembrane region" description="Helical" evidence="7">
    <location>
        <begin position="337"/>
        <end position="359"/>
    </location>
</feature>
<comment type="subcellular location">
    <subcellularLocation>
        <location evidence="1">Membrane</location>
        <topology evidence="1">Multi-pass membrane protein</topology>
    </subcellularLocation>
</comment>
<keyword evidence="4 7" id="KW-0812">Transmembrane</keyword>
<dbReference type="EMBL" id="BGPR01008957">
    <property type="protein sequence ID" value="GBN37096.1"/>
    <property type="molecule type" value="Genomic_DNA"/>
</dbReference>
<protein>
    <submittedName>
        <fullName evidence="8">Solute carrier family 13 member 5</fullName>
    </submittedName>
</protein>
<gene>
    <name evidence="8" type="primary">SLC13A5_6</name>
    <name evidence="8" type="ORF">AVEN_35360_1</name>
</gene>
<dbReference type="Proteomes" id="UP000499080">
    <property type="component" value="Unassembled WGS sequence"/>
</dbReference>
<evidence type="ECO:0000256" key="1">
    <source>
        <dbReference type="ARBA" id="ARBA00004141"/>
    </source>
</evidence>
<evidence type="ECO:0000256" key="7">
    <source>
        <dbReference type="SAM" id="Phobius"/>
    </source>
</evidence>
<evidence type="ECO:0000256" key="2">
    <source>
        <dbReference type="ARBA" id="ARBA00006772"/>
    </source>
</evidence>
<proteinExistence type="inferred from homology"/>
<dbReference type="PROSITE" id="PS01271">
    <property type="entry name" value="NA_SULFATE"/>
    <property type="match status" value="1"/>
</dbReference>
<sequence>MRRPISLYKTEDFGRLRQMGVGLQLRCQQDISTAIRVTLLLGVCYAANIGGTGTLIGTPANLVSVAMIQKLYPGSDEITFATWMMYNLPGVFLCVIFGWIYLWLVNIYLRKVNHNNESKDQLYGIISTRYERLGSLSSYEASVLVLFSLLIVLWIFRDPKFIPGWYTALGFKLKVGDSAVAIAIVFLMFFLPSDFRDLNSPPILEWKAVQAKFPWAVIFLVGGASSLAHGAQVSGLSNSIGSMLSSVRALPPGLVVAITCFSTALATECFTNITVTMIFLPIVNQMALSIGMNPLYLMLPTTVVSSYGFMLPVASICNAIVYEEGNLKMMDMLKPGIAMNIICCCVQLVTLHTLGVALFDLNKFPSWADDRNITNFAHMAINGTLIQNDTLTL</sequence>
<dbReference type="PANTHER" id="PTHR10283:SF82">
    <property type="entry name" value="SOLUTE CARRIER FAMILY 13 MEMBER 2"/>
    <property type="match status" value="1"/>
</dbReference>
<dbReference type="InterPro" id="IPR001898">
    <property type="entry name" value="SLC13A/DASS"/>
</dbReference>
<evidence type="ECO:0000256" key="6">
    <source>
        <dbReference type="ARBA" id="ARBA00023136"/>
    </source>
</evidence>
<feature type="transmembrane region" description="Helical" evidence="7">
    <location>
        <begin position="295"/>
        <end position="322"/>
    </location>
</feature>
<dbReference type="Pfam" id="PF00939">
    <property type="entry name" value="Na_sulph_symp"/>
    <property type="match status" value="1"/>
</dbReference>
<feature type="transmembrane region" description="Helical" evidence="7">
    <location>
        <begin position="136"/>
        <end position="155"/>
    </location>
</feature>
<dbReference type="GO" id="GO:0015141">
    <property type="term" value="F:succinate transmembrane transporter activity"/>
    <property type="evidence" value="ECO:0007669"/>
    <property type="project" value="TreeGrafter"/>
</dbReference>
<reference evidence="8 9" key="1">
    <citation type="journal article" date="2019" name="Sci. Rep.">
        <title>Orb-weaving spider Araneus ventricosus genome elucidates the spidroin gene catalogue.</title>
        <authorList>
            <person name="Kono N."/>
            <person name="Nakamura H."/>
            <person name="Ohtoshi R."/>
            <person name="Moran D.A.P."/>
            <person name="Shinohara A."/>
            <person name="Yoshida Y."/>
            <person name="Fujiwara M."/>
            <person name="Mori M."/>
            <person name="Tomita M."/>
            <person name="Arakawa K."/>
        </authorList>
    </citation>
    <scope>NUCLEOTIDE SEQUENCE [LARGE SCALE GENOMIC DNA]</scope>
</reference>
<name>A0A4Y2NH89_ARAVE</name>
<comment type="caution">
    <text evidence="8">The sequence shown here is derived from an EMBL/GenBank/DDBJ whole genome shotgun (WGS) entry which is preliminary data.</text>
</comment>
<evidence type="ECO:0000256" key="3">
    <source>
        <dbReference type="ARBA" id="ARBA00022448"/>
    </source>
</evidence>
<feature type="transmembrane region" description="Helical" evidence="7">
    <location>
        <begin position="254"/>
        <end position="283"/>
    </location>
</feature>
<keyword evidence="3" id="KW-0813">Transport</keyword>
<keyword evidence="9" id="KW-1185">Reference proteome</keyword>
<dbReference type="GO" id="GO:0005886">
    <property type="term" value="C:plasma membrane"/>
    <property type="evidence" value="ECO:0007669"/>
    <property type="project" value="TreeGrafter"/>
</dbReference>
<comment type="similarity">
    <text evidence="2">Belongs to the SLC13A/DASS transporter (TC 2.A.47) family. NADC subfamily.</text>
</comment>
<feature type="transmembrane region" description="Helical" evidence="7">
    <location>
        <begin position="88"/>
        <end position="109"/>
    </location>
</feature>
<evidence type="ECO:0000256" key="5">
    <source>
        <dbReference type="ARBA" id="ARBA00022989"/>
    </source>
</evidence>
<dbReference type="AlphaFoldDB" id="A0A4Y2NH89"/>
<accession>A0A4Y2NH89</accession>
<evidence type="ECO:0000256" key="4">
    <source>
        <dbReference type="ARBA" id="ARBA00022692"/>
    </source>
</evidence>
<dbReference type="GO" id="GO:0015137">
    <property type="term" value="F:citrate transmembrane transporter activity"/>
    <property type="evidence" value="ECO:0007669"/>
    <property type="project" value="TreeGrafter"/>
</dbReference>
<evidence type="ECO:0000313" key="9">
    <source>
        <dbReference type="Proteomes" id="UP000499080"/>
    </source>
</evidence>
<evidence type="ECO:0000313" key="8">
    <source>
        <dbReference type="EMBL" id="GBN37096.1"/>
    </source>
</evidence>
<dbReference type="PANTHER" id="PTHR10283">
    <property type="entry name" value="SOLUTE CARRIER FAMILY 13 MEMBER"/>
    <property type="match status" value="1"/>
</dbReference>
<keyword evidence="6 7" id="KW-0472">Membrane</keyword>
<feature type="transmembrane region" description="Helical" evidence="7">
    <location>
        <begin position="39"/>
        <end position="68"/>
    </location>
</feature>
<organism evidence="8 9">
    <name type="scientific">Araneus ventricosus</name>
    <name type="common">Orbweaver spider</name>
    <name type="synonym">Epeira ventricosa</name>
    <dbReference type="NCBI Taxonomy" id="182803"/>
    <lineage>
        <taxon>Eukaryota</taxon>
        <taxon>Metazoa</taxon>
        <taxon>Ecdysozoa</taxon>
        <taxon>Arthropoda</taxon>
        <taxon>Chelicerata</taxon>
        <taxon>Arachnida</taxon>
        <taxon>Araneae</taxon>
        <taxon>Araneomorphae</taxon>
        <taxon>Entelegynae</taxon>
        <taxon>Araneoidea</taxon>
        <taxon>Araneidae</taxon>
        <taxon>Araneus</taxon>
    </lineage>
</organism>
<feature type="transmembrane region" description="Helical" evidence="7">
    <location>
        <begin position="213"/>
        <end position="234"/>
    </location>
</feature>